<dbReference type="GeneID" id="94842468"/>
<dbReference type="InterPro" id="IPR015943">
    <property type="entry name" value="WD40/YVTN_repeat-like_dom_sf"/>
</dbReference>
<dbReference type="AlphaFoldDB" id="A0A1J4JRZ3"/>
<dbReference type="SUPFAM" id="SSF50978">
    <property type="entry name" value="WD40 repeat-like"/>
    <property type="match status" value="1"/>
</dbReference>
<evidence type="ECO:0000313" key="2">
    <source>
        <dbReference type="Proteomes" id="UP000179807"/>
    </source>
</evidence>
<dbReference type="Gene3D" id="2.130.10.10">
    <property type="entry name" value="YVTN repeat-like/Quinoprotein amine dehydrogenase"/>
    <property type="match status" value="1"/>
</dbReference>
<organism evidence="1 2">
    <name type="scientific">Tritrichomonas foetus</name>
    <dbReference type="NCBI Taxonomy" id="1144522"/>
    <lineage>
        <taxon>Eukaryota</taxon>
        <taxon>Metamonada</taxon>
        <taxon>Parabasalia</taxon>
        <taxon>Tritrichomonadida</taxon>
        <taxon>Tritrichomonadidae</taxon>
        <taxon>Tritrichomonas</taxon>
    </lineage>
</organism>
<dbReference type="Proteomes" id="UP000179807">
    <property type="component" value="Unassembled WGS sequence"/>
</dbReference>
<keyword evidence="2" id="KW-1185">Reference proteome</keyword>
<dbReference type="VEuPathDB" id="TrichDB:TRFO_31149"/>
<dbReference type="RefSeq" id="XP_068355047.1">
    <property type="nucleotide sequence ID" value="XM_068507764.1"/>
</dbReference>
<comment type="caution">
    <text evidence="1">The sequence shown here is derived from an EMBL/GenBank/DDBJ whole genome shotgun (WGS) entry which is preliminary data.</text>
</comment>
<protein>
    <submittedName>
        <fullName evidence="1">Uncharacterized protein</fullName>
    </submittedName>
</protein>
<name>A0A1J4JRZ3_9EUKA</name>
<reference evidence="1" key="1">
    <citation type="submission" date="2016-10" db="EMBL/GenBank/DDBJ databases">
        <authorList>
            <person name="Benchimol M."/>
            <person name="Almeida L.G."/>
            <person name="Vasconcelos A.T."/>
            <person name="Perreira-Neves A."/>
            <person name="Rosa I.A."/>
            <person name="Tasca T."/>
            <person name="Bogo M.R."/>
            <person name="de Souza W."/>
        </authorList>
    </citation>
    <scope>NUCLEOTIDE SEQUENCE [LARGE SCALE GENOMIC DNA]</scope>
    <source>
        <strain evidence="1">K</strain>
    </source>
</reference>
<dbReference type="InterPro" id="IPR036322">
    <property type="entry name" value="WD40_repeat_dom_sf"/>
</dbReference>
<proteinExistence type="predicted"/>
<dbReference type="OrthoDB" id="10688473at2759"/>
<gene>
    <name evidence="1" type="ORF">TRFO_31149</name>
</gene>
<sequence length="904" mass="103718">MIIINGDVTLINDNFSRIYMVIVNVHWSNWSMASLIIPFSSRGISFNVEYISIVKFPFSSIAACISPNSIDFRSVNNYQYETIKTFTRDDFSLKEHGPNQWIQFVNRNNIAFGTKSGLINIVNLSNFSIKSKHFPDIEVSSTFCAHNHLAVVSPQNELVFVNIENDDIFIEPPKYIIDFTTTTIHHTFFYHRLKQPTLACIAENKPCFIQIPKSATKTKKKLQPNFFSIDNPTALSVNPSREFLVTSHPDGSTVFVSLNYPNSRPILVSKCENCQILFMRWTYDDENLITITSDGNVSLFEQSSYTVYLIKVPELVDLKCVDFDETTNSLIFVNKEKELRVVEFATLKHDFIYTSSFIYDITNKIKFPQKIFPIFHFARNTNSIFHNQYSIKNKSNENKSNKEVNQEVNEELLNKDSENVIEEKVLIDNKFCTASLNSFQVGDKVVELEGVKGIKFLKNYLFVFTFSSKEELKMHIFDEYINEILTIPFPHVIHSIETNYLDTLTVSCHSMYTIISTSEKMNDDHTPIKVADNFFLGMKTNPAGHQLLNAIPTKNHSIYLLYSNGTAKGPSSNLFKNVRYIFYQPDADLVYIQHDNSYSLIKEGHLTQFKGVACFASLVDTVFLMKSFNFGEIVYASELIAPYLLINNFGNTNSAYIHQIGNKMPARFNNILALTVVSGVKSLFDNKKLTNVKTILDSLDSEKSAEILAISILKLDKNSLREQLMNYDLNWNRYFKLFDSSKQKLCLHYLKPKLFEQVILNFVCNNEKISVEGVFQLIEQLIIEGKILRSFMISTIIENANFLNILSYIKKVTEMSLKAAIELFERDRKQFNIKDDDSTLKFLGSTLGRANFSILSLAIFLVINEKWKISAILQSDKSALEEAILYCNENSDSKYVELIKPFIE</sequence>
<evidence type="ECO:0000313" key="1">
    <source>
        <dbReference type="EMBL" id="OHT01911.1"/>
    </source>
</evidence>
<accession>A0A1J4JRZ3</accession>
<dbReference type="EMBL" id="MLAK01000890">
    <property type="protein sequence ID" value="OHT01911.1"/>
    <property type="molecule type" value="Genomic_DNA"/>
</dbReference>